<evidence type="ECO:0000313" key="2">
    <source>
        <dbReference type="EMBL" id="MCS0594857.1"/>
    </source>
</evidence>
<protein>
    <recommendedName>
        <fullName evidence="4">DUF3566 domain-containing protein</fullName>
    </recommendedName>
</protein>
<organism evidence="2 3">
    <name type="scientific">Massilia agri</name>
    <dbReference type="NCBI Taxonomy" id="1886785"/>
    <lineage>
        <taxon>Bacteria</taxon>
        <taxon>Pseudomonadati</taxon>
        <taxon>Pseudomonadota</taxon>
        <taxon>Betaproteobacteria</taxon>
        <taxon>Burkholderiales</taxon>
        <taxon>Oxalobacteraceae</taxon>
        <taxon>Telluria group</taxon>
        <taxon>Massilia</taxon>
    </lineage>
</organism>
<keyword evidence="1" id="KW-0472">Membrane</keyword>
<dbReference type="Proteomes" id="UP001206572">
    <property type="component" value="Unassembled WGS sequence"/>
</dbReference>
<keyword evidence="1" id="KW-1133">Transmembrane helix</keyword>
<reference evidence="2 3" key="1">
    <citation type="submission" date="2022-08" db="EMBL/GenBank/DDBJ databases">
        <title>Reclassification of Massilia species as members of the genera Telluria, Duganella, Pseudoduganella, Mokoshia gen. nov. and Zemynaea gen. nov. using orthogonal and non-orthogonal genome-based approaches.</title>
        <authorList>
            <person name="Bowman J.P."/>
        </authorList>
    </citation>
    <scope>NUCLEOTIDE SEQUENCE [LARGE SCALE GENOMIC DNA]</scope>
    <source>
        <strain evidence="2 3">JCM 31661</strain>
    </source>
</reference>
<dbReference type="RefSeq" id="WP_258825946.1">
    <property type="nucleotide sequence ID" value="NZ_JANUHA010000001.1"/>
</dbReference>
<evidence type="ECO:0008006" key="4">
    <source>
        <dbReference type="Google" id="ProtNLM"/>
    </source>
</evidence>
<accession>A0ABT2AF72</accession>
<evidence type="ECO:0000313" key="3">
    <source>
        <dbReference type="Proteomes" id="UP001206572"/>
    </source>
</evidence>
<keyword evidence="1" id="KW-0812">Transmembrane</keyword>
<keyword evidence="3" id="KW-1185">Reference proteome</keyword>
<evidence type="ECO:0000256" key="1">
    <source>
        <dbReference type="SAM" id="Phobius"/>
    </source>
</evidence>
<proteinExistence type="predicted"/>
<feature type="transmembrane region" description="Helical" evidence="1">
    <location>
        <begin position="16"/>
        <end position="38"/>
    </location>
</feature>
<comment type="caution">
    <text evidence="2">The sequence shown here is derived from an EMBL/GenBank/DDBJ whole genome shotgun (WGS) entry which is preliminary data.</text>
</comment>
<feature type="transmembrane region" description="Helical" evidence="1">
    <location>
        <begin position="44"/>
        <end position="71"/>
    </location>
</feature>
<name>A0ABT2AF72_9BURK</name>
<gene>
    <name evidence="2" type="ORF">NX780_00695</name>
</gene>
<sequence>MKIQIVNVSVAQSAKVVAVLYTVISLPVLLIMALAGAFQGNLGVVLLAVVIAPLIYGAITFLFASLGAWLYNVVARWVGGFEYSIKEMPETRVQA</sequence>
<dbReference type="EMBL" id="JANUHA010000001">
    <property type="protein sequence ID" value="MCS0594857.1"/>
    <property type="molecule type" value="Genomic_DNA"/>
</dbReference>